<dbReference type="OrthoDB" id="9805604at2"/>
<keyword evidence="10" id="KW-0460">Magnesium</keyword>
<sequence length="388" mass="43009">MAVAFIPVRGGSKSIPLKNIKPFCSKPLVYWNLQALEHADGVDHVVVATDSDAIEQAVAGFGFSKLEVYRRKAANATDTASTEAVMLEYLEAHPLKSEELFILVQATSPLTRTEDFAGALEYFRTSDCDSLLSCVRTKRFFWREDGTPLNYDYRNRPRRQEFDGLLMENGAFYINRAGNILWDKNRLSGKIAVYEMPEFTSVEIDEPDDWIIAESIMRRHSPERISEEKPELKLFLSDVDGTLTDAGMYYDQAGGEWKKFNTHDGKGFELLRSRGIKTGILTSENTAIVERRANKLKVDFLVQDVSAGGKLNAAEELCKKLGISLSSVAYIGDDINCAELLRAVGFAACPADALPAVKRIPGIRVLSLPGGHGAVREFIDLLLDGSDA</sequence>
<dbReference type="EMBL" id="MWQY01000012">
    <property type="protein sequence ID" value="ORC34647.1"/>
    <property type="molecule type" value="Genomic_DNA"/>
</dbReference>
<reference evidence="11 12" key="1">
    <citation type="submission" date="2017-03" db="EMBL/GenBank/DDBJ databases">
        <title>Draft Genome sequence of Marispirochaeta sp. strain JC444.</title>
        <authorList>
            <person name="Shivani Y."/>
            <person name="Subhash Y."/>
            <person name="Sasikala C."/>
            <person name="Ramana C."/>
        </authorList>
    </citation>
    <scope>NUCLEOTIDE SEQUENCE [LARGE SCALE GENOMIC DNA]</scope>
    <source>
        <strain evidence="11 12">JC444</strain>
    </source>
</reference>
<dbReference type="SUPFAM" id="SSF56784">
    <property type="entry name" value="HAD-like"/>
    <property type="match status" value="1"/>
</dbReference>
<comment type="cofactor">
    <cofactor evidence="2">
        <name>Mg(2+)</name>
        <dbReference type="ChEBI" id="CHEBI:18420"/>
    </cofactor>
</comment>
<proteinExistence type="inferred from homology"/>
<evidence type="ECO:0000313" key="11">
    <source>
        <dbReference type="EMBL" id="ORC34647.1"/>
    </source>
</evidence>
<keyword evidence="12" id="KW-1185">Reference proteome</keyword>
<evidence type="ECO:0000256" key="8">
    <source>
        <dbReference type="ARBA" id="ARBA00022723"/>
    </source>
</evidence>
<keyword evidence="8" id="KW-0479">Metal-binding</keyword>
<evidence type="ECO:0000256" key="10">
    <source>
        <dbReference type="ARBA" id="ARBA00022842"/>
    </source>
</evidence>
<evidence type="ECO:0000256" key="9">
    <source>
        <dbReference type="ARBA" id="ARBA00022801"/>
    </source>
</evidence>
<dbReference type="CDD" id="cd02513">
    <property type="entry name" value="CMP-NeuAc_Synthase"/>
    <property type="match status" value="1"/>
</dbReference>
<evidence type="ECO:0000313" key="12">
    <source>
        <dbReference type="Proteomes" id="UP000192343"/>
    </source>
</evidence>
<dbReference type="Pfam" id="PF00702">
    <property type="entry name" value="Hydrolase"/>
    <property type="match status" value="1"/>
</dbReference>
<evidence type="ECO:0000256" key="3">
    <source>
        <dbReference type="ARBA" id="ARBA00005141"/>
    </source>
</evidence>
<dbReference type="InterPro" id="IPR010023">
    <property type="entry name" value="KdsC_fam"/>
</dbReference>
<keyword evidence="11" id="KW-0548">Nucleotidyltransferase</keyword>
<evidence type="ECO:0000256" key="5">
    <source>
        <dbReference type="ARBA" id="ARBA00010726"/>
    </source>
</evidence>
<dbReference type="GO" id="GO:0008781">
    <property type="term" value="F:N-acylneuraminate cytidylyltransferase activity"/>
    <property type="evidence" value="ECO:0007669"/>
    <property type="project" value="UniProtKB-EC"/>
</dbReference>
<dbReference type="STRING" id="1963862.B4O97_11920"/>
<evidence type="ECO:0000256" key="6">
    <source>
        <dbReference type="ARBA" id="ARBA00011881"/>
    </source>
</evidence>
<dbReference type="GO" id="GO:0046872">
    <property type="term" value="F:metal ion binding"/>
    <property type="evidence" value="ECO:0007669"/>
    <property type="project" value="UniProtKB-KW"/>
</dbReference>
<dbReference type="Proteomes" id="UP000192343">
    <property type="component" value="Unassembled WGS sequence"/>
</dbReference>
<dbReference type="NCBIfam" id="TIGR01670">
    <property type="entry name" value="KdsC-phosphatas"/>
    <property type="match status" value="1"/>
</dbReference>
<dbReference type="PANTHER" id="PTHR21485">
    <property type="entry name" value="HAD SUPERFAMILY MEMBERS CMAS AND KDSC"/>
    <property type="match status" value="1"/>
</dbReference>
<comment type="caution">
    <text evidence="11">The sequence shown here is derived from an EMBL/GenBank/DDBJ whole genome shotgun (WGS) entry which is preliminary data.</text>
</comment>
<keyword evidence="11" id="KW-0808">Transferase</keyword>
<comment type="catalytic activity">
    <reaction evidence="1">
        <text>an N-acylneuraminate + CTP = a CMP-N-acyl-beta-neuraminate + diphosphate</text>
        <dbReference type="Rhea" id="RHEA:11344"/>
        <dbReference type="ChEBI" id="CHEBI:33019"/>
        <dbReference type="ChEBI" id="CHEBI:37563"/>
        <dbReference type="ChEBI" id="CHEBI:60073"/>
        <dbReference type="ChEBI" id="CHEBI:68671"/>
        <dbReference type="EC" id="2.7.7.43"/>
    </reaction>
</comment>
<protein>
    <recommendedName>
        <fullName evidence="7">N-acylneuraminate cytidylyltransferase</fullName>
        <ecNumber evidence="7">2.7.7.43</ecNumber>
    </recommendedName>
</protein>
<keyword evidence="9" id="KW-0378">Hydrolase</keyword>
<dbReference type="AlphaFoldDB" id="A0A1Y1RWP6"/>
<dbReference type="UniPathway" id="UPA00628"/>
<gene>
    <name evidence="11" type="ORF">B4O97_11920</name>
</gene>
<dbReference type="GO" id="GO:0016788">
    <property type="term" value="F:hydrolase activity, acting on ester bonds"/>
    <property type="evidence" value="ECO:0007669"/>
    <property type="project" value="InterPro"/>
</dbReference>
<dbReference type="EC" id="2.7.7.43" evidence="7"/>
<dbReference type="InterPro" id="IPR050793">
    <property type="entry name" value="CMP-NeuNAc_synthase"/>
</dbReference>
<name>A0A1Y1RWP6_9SPIO</name>
<evidence type="ECO:0000256" key="4">
    <source>
        <dbReference type="ARBA" id="ARBA00005893"/>
    </source>
</evidence>
<comment type="subunit">
    <text evidence="6">Homotetramer.</text>
</comment>
<dbReference type="InterPro" id="IPR003329">
    <property type="entry name" value="Cytidylyl_trans"/>
</dbReference>
<accession>A0A1Y1RWP6</accession>
<comment type="similarity">
    <text evidence="4">Belongs to the KdsC family.</text>
</comment>
<dbReference type="PANTHER" id="PTHR21485:SF3">
    <property type="entry name" value="N-ACYLNEURAMINATE CYTIDYLYLTRANSFERASE"/>
    <property type="match status" value="1"/>
</dbReference>
<evidence type="ECO:0000256" key="1">
    <source>
        <dbReference type="ARBA" id="ARBA00001862"/>
    </source>
</evidence>
<dbReference type="SUPFAM" id="SSF53448">
    <property type="entry name" value="Nucleotide-diphospho-sugar transferases"/>
    <property type="match status" value="1"/>
</dbReference>
<dbReference type="InterPro" id="IPR036412">
    <property type="entry name" value="HAD-like_sf"/>
</dbReference>
<dbReference type="InterPro" id="IPR023214">
    <property type="entry name" value="HAD_sf"/>
</dbReference>
<dbReference type="Gene3D" id="3.40.50.1000">
    <property type="entry name" value="HAD superfamily/HAD-like"/>
    <property type="match status" value="1"/>
</dbReference>
<evidence type="ECO:0000256" key="7">
    <source>
        <dbReference type="ARBA" id="ARBA00012491"/>
    </source>
</evidence>
<organism evidence="11 12">
    <name type="scientific">Marispirochaeta aestuarii</name>
    <dbReference type="NCBI Taxonomy" id="1963862"/>
    <lineage>
        <taxon>Bacteria</taxon>
        <taxon>Pseudomonadati</taxon>
        <taxon>Spirochaetota</taxon>
        <taxon>Spirochaetia</taxon>
        <taxon>Spirochaetales</taxon>
        <taxon>Spirochaetaceae</taxon>
        <taxon>Marispirochaeta</taxon>
    </lineage>
</organism>
<evidence type="ECO:0000256" key="2">
    <source>
        <dbReference type="ARBA" id="ARBA00001946"/>
    </source>
</evidence>
<dbReference type="InterPro" id="IPR029044">
    <property type="entry name" value="Nucleotide-diphossugar_trans"/>
</dbReference>
<dbReference type="RefSeq" id="WP_083051090.1">
    <property type="nucleotide sequence ID" value="NZ_MWQY01000012.1"/>
</dbReference>
<dbReference type="GO" id="GO:0006054">
    <property type="term" value="P:N-acetylneuraminate metabolic process"/>
    <property type="evidence" value="ECO:0007669"/>
    <property type="project" value="UniProtKB-UniPathway"/>
</dbReference>
<comment type="similarity">
    <text evidence="5">Belongs to the CMP-NeuNAc synthase family.</text>
</comment>
<comment type="pathway">
    <text evidence="3">Amino-sugar metabolism; N-acetylneuraminate metabolism.</text>
</comment>
<dbReference type="Gene3D" id="3.90.550.10">
    <property type="entry name" value="Spore Coat Polysaccharide Biosynthesis Protein SpsA, Chain A"/>
    <property type="match status" value="1"/>
</dbReference>
<dbReference type="Pfam" id="PF02348">
    <property type="entry name" value="CTP_transf_3"/>
    <property type="match status" value="1"/>
</dbReference>